<accession>A0A2V5JKZ7</accession>
<protein>
    <recommendedName>
        <fullName evidence="3">DUF4192 domain-containing protein</fullName>
    </recommendedName>
</protein>
<dbReference type="RefSeq" id="WP_110485281.1">
    <property type="nucleotide sequence ID" value="NZ_QJVC01000009.1"/>
</dbReference>
<sequence>MGNQPDKIRVSAGEDLLAFIPHMVGYWPNRSIVCIGMSGKRLRATMRLDLPAEDYSEVHRFAEIAASQLSSDPDADGCLIAIFGNEDWIAPKQIPHAQTYSALRMALAEVGLPVRDAWFVGPDHWRSLECTDAGCCSWPGKDNSAIRESFVNTEFIYRGSLVRESPAEQIQELIAVEDEAFAASVLAAGEEYREPLAQRGLGEEQMAVTLGAWEHSLTRWPTTPDASMTAFLLASLADTTIRDIVMVALATTPNHAFTGAMALRLVEEDEGELHVPHAWHGGNQAASCSVHVESYADTTYLYACRDFGNILIGEISDGDGRIKGPDWQRLEKAQLLLQFLCRTTRGADKAPVLCILGWIQWCKGRGTWAGTYFQQCQAFQPGYRLASMLDQLLAIGHIASCAKDERTAWHGSSNESSEEKAA</sequence>
<proteinExistence type="predicted"/>
<dbReference type="InterPro" id="IPR025447">
    <property type="entry name" value="DUF4192"/>
</dbReference>
<dbReference type="AlphaFoldDB" id="A0A2V5JKZ7"/>
<reference evidence="1 2" key="1">
    <citation type="submission" date="2018-05" db="EMBL/GenBank/DDBJ databases">
        <title>Genetic diversity of glacier-inhabiting Cryobacterium bacteria in China and description of Cryobacterium mengkeensis sp. nov. and Arthrobacter glacialis sp. nov.</title>
        <authorList>
            <person name="Liu Q."/>
            <person name="Xin Y.-H."/>
        </authorList>
    </citation>
    <scope>NUCLEOTIDE SEQUENCE [LARGE SCALE GENOMIC DNA]</scope>
    <source>
        <strain evidence="1 2">B7</strain>
    </source>
</reference>
<organism evidence="1 2">
    <name type="scientific">Arthrobacter psychrolactophilus</name>
    <dbReference type="NCBI Taxonomy" id="92442"/>
    <lineage>
        <taxon>Bacteria</taxon>
        <taxon>Bacillati</taxon>
        <taxon>Actinomycetota</taxon>
        <taxon>Actinomycetes</taxon>
        <taxon>Micrococcales</taxon>
        <taxon>Micrococcaceae</taxon>
        <taxon>Arthrobacter</taxon>
    </lineage>
</organism>
<name>A0A2V5JKZ7_9MICC</name>
<evidence type="ECO:0008006" key="3">
    <source>
        <dbReference type="Google" id="ProtNLM"/>
    </source>
</evidence>
<dbReference type="OrthoDB" id="4954868at2"/>
<dbReference type="Proteomes" id="UP000247980">
    <property type="component" value="Unassembled WGS sequence"/>
</dbReference>
<gene>
    <name evidence="1" type="ORF">CVS30_10410</name>
</gene>
<comment type="caution">
    <text evidence="1">The sequence shown here is derived from an EMBL/GenBank/DDBJ whole genome shotgun (WGS) entry which is preliminary data.</text>
</comment>
<evidence type="ECO:0000313" key="1">
    <source>
        <dbReference type="EMBL" id="PYI38336.1"/>
    </source>
</evidence>
<dbReference type="EMBL" id="QJVC01000009">
    <property type="protein sequence ID" value="PYI38336.1"/>
    <property type="molecule type" value="Genomic_DNA"/>
</dbReference>
<keyword evidence="2" id="KW-1185">Reference proteome</keyword>
<dbReference type="Pfam" id="PF13830">
    <property type="entry name" value="DUF4192"/>
    <property type="match status" value="2"/>
</dbReference>
<evidence type="ECO:0000313" key="2">
    <source>
        <dbReference type="Proteomes" id="UP000247980"/>
    </source>
</evidence>